<keyword evidence="3" id="KW-1185">Reference proteome</keyword>
<dbReference type="AlphaFoldDB" id="M0C8Y0"/>
<evidence type="ECO:0000313" key="3">
    <source>
        <dbReference type="Proteomes" id="UP000011626"/>
    </source>
</evidence>
<accession>M0C8Y0</accession>
<dbReference type="eggNOG" id="arCOG02634">
    <property type="taxonomic scope" value="Archaea"/>
</dbReference>
<protein>
    <submittedName>
        <fullName evidence="2">Uncharacterized protein</fullName>
    </submittedName>
</protein>
<dbReference type="STRING" id="797114.C475_22134"/>
<sequence>MESVRKETDGIIPLHGTEGQANMLDRIIEKFEDTYGEYAEDRLIEVDEILGTRSAAEEAYPNLRAFVENDLFDYHVDRMENTPILWRLTTERLIADSKGEGFACYVDYHNLDSGLLDRLANQYLEPRKAELRERRSAANRRRSDESLSTSEQAEAAEQYERCASGLNQISVFEDVLQDLGSTDERDFEDEDRQLVEELAPKVATFREETRERVDTLAKLRERNSEEWFQDTFSDNFWSAVDEWREEWIDALDELERACEEYAKPADESVEAHLADLFDYFNWRLKGSDHYSSTGILFMTYYFEREGADLLDDDGEPFDTLTDDERLLASLATGLDDPSVVDEEFLEEIADDEGVEDVDDLPPLAEFKALAEEIDDRCQTIDKQIPSDWTDRALSEITTEGYQPNHKHGVEINITPLAQAEIVPKTVEDDVL</sequence>
<organism evidence="2 3">
    <name type="scientific">Halosimplex carlsbadense 2-9-1</name>
    <dbReference type="NCBI Taxonomy" id="797114"/>
    <lineage>
        <taxon>Archaea</taxon>
        <taxon>Methanobacteriati</taxon>
        <taxon>Methanobacteriota</taxon>
        <taxon>Stenosarchaea group</taxon>
        <taxon>Halobacteria</taxon>
        <taxon>Halobacteriales</taxon>
        <taxon>Haloarculaceae</taxon>
        <taxon>Halosimplex</taxon>
    </lineage>
</organism>
<comment type="caution">
    <text evidence="2">The sequence shown here is derived from an EMBL/GenBank/DDBJ whole genome shotgun (WGS) entry which is preliminary data.</text>
</comment>
<proteinExistence type="predicted"/>
<evidence type="ECO:0000256" key="1">
    <source>
        <dbReference type="SAM" id="MobiDB-lite"/>
    </source>
</evidence>
<dbReference type="PATRIC" id="fig|797114.5.peg.4454"/>
<dbReference type="Proteomes" id="UP000011626">
    <property type="component" value="Unassembled WGS sequence"/>
</dbReference>
<reference evidence="2 3" key="1">
    <citation type="journal article" date="2014" name="PLoS Genet.">
        <title>Phylogenetically driven sequencing of extremely halophilic archaea reveals strategies for static and dynamic osmo-response.</title>
        <authorList>
            <person name="Becker E.A."/>
            <person name="Seitzer P.M."/>
            <person name="Tritt A."/>
            <person name="Larsen D."/>
            <person name="Krusor M."/>
            <person name="Yao A.I."/>
            <person name="Wu D."/>
            <person name="Madern D."/>
            <person name="Eisen J.A."/>
            <person name="Darling A.E."/>
            <person name="Facciotti M.T."/>
        </authorList>
    </citation>
    <scope>NUCLEOTIDE SEQUENCE [LARGE SCALE GENOMIC DNA]</scope>
    <source>
        <strain evidence="2 3">2-9-1</strain>
    </source>
</reference>
<feature type="region of interest" description="Disordered" evidence="1">
    <location>
        <begin position="134"/>
        <end position="159"/>
    </location>
</feature>
<feature type="compositionally biased region" description="Basic and acidic residues" evidence="1">
    <location>
        <begin position="134"/>
        <end position="145"/>
    </location>
</feature>
<dbReference type="EMBL" id="AOIU01000049">
    <property type="protein sequence ID" value="ELZ19690.1"/>
    <property type="molecule type" value="Genomic_DNA"/>
</dbReference>
<gene>
    <name evidence="2" type="ORF">C475_22134</name>
</gene>
<name>M0C8Y0_9EURY</name>
<evidence type="ECO:0000313" key="2">
    <source>
        <dbReference type="EMBL" id="ELZ19690.1"/>
    </source>
</evidence>